<evidence type="ECO:0000256" key="7">
    <source>
        <dbReference type="ARBA" id="ARBA00022840"/>
    </source>
</evidence>
<feature type="binding site" evidence="8">
    <location>
        <position position="178"/>
    </location>
    <ligand>
        <name>substrate</name>
    </ligand>
</feature>
<dbReference type="InterPro" id="IPR001048">
    <property type="entry name" value="Asp/Glu/Uridylate_kinase"/>
</dbReference>
<keyword evidence="3 8" id="KW-0641">Proline biosynthesis</keyword>
<dbReference type="InterPro" id="IPR011529">
    <property type="entry name" value="Glu_5kinase"/>
</dbReference>
<dbReference type="AlphaFoldDB" id="A0A1H1LSM9"/>
<organism evidence="10 11">
    <name type="scientific">Halopseudomonas xinjiangensis</name>
    <dbReference type="NCBI Taxonomy" id="487184"/>
    <lineage>
        <taxon>Bacteria</taxon>
        <taxon>Pseudomonadati</taxon>
        <taxon>Pseudomonadota</taxon>
        <taxon>Gammaproteobacteria</taxon>
        <taxon>Pseudomonadales</taxon>
        <taxon>Pseudomonadaceae</taxon>
        <taxon>Halopseudomonas</taxon>
    </lineage>
</organism>
<dbReference type="GO" id="GO:0055129">
    <property type="term" value="P:L-proline biosynthetic process"/>
    <property type="evidence" value="ECO:0007669"/>
    <property type="project" value="UniProtKB-UniRule"/>
</dbReference>
<keyword evidence="4 8" id="KW-0808">Transferase</keyword>
<comment type="pathway">
    <text evidence="8">Amino-acid biosynthesis; L-proline biosynthesis; L-glutamate 5-semialdehyde from L-glutamate: step 1/2.</text>
</comment>
<dbReference type="InterPro" id="IPR036393">
    <property type="entry name" value="AceGlu_kinase-like_sf"/>
</dbReference>
<dbReference type="InterPro" id="IPR015947">
    <property type="entry name" value="PUA-like_sf"/>
</dbReference>
<dbReference type="Proteomes" id="UP000243207">
    <property type="component" value="Chromosome I"/>
</dbReference>
<keyword evidence="1 8" id="KW-0963">Cytoplasm</keyword>
<dbReference type="NCBIfam" id="TIGR01027">
    <property type="entry name" value="proB"/>
    <property type="match status" value="1"/>
</dbReference>
<evidence type="ECO:0000256" key="3">
    <source>
        <dbReference type="ARBA" id="ARBA00022650"/>
    </source>
</evidence>
<dbReference type="PROSITE" id="PS50890">
    <property type="entry name" value="PUA"/>
    <property type="match status" value="1"/>
</dbReference>
<comment type="caution">
    <text evidence="8">Lacks conserved residue(s) required for the propagation of feature annotation.</text>
</comment>
<dbReference type="InterPro" id="IPR041739">
    <property type="entry name" value="G5K_ProB"/>
</dbReference>
<feature type="binding site" evidence="8">
    <location>
        <begin position="198"/>
        <end position="199"/>
    </location>
    <ligand>
        <name>ATP</name>
        <dbReference type="ChEBI" id="CHEBI:30616"/>
    </ligand>
</feature>
<comment type="function">
    <text evidence="8">Catalyzes the transfer of a phosphate group to glutamate to form L-glutamate 5-phosphate.</text>
</comment>
<gene>
    <name evidence="8" type="primary">proB</name>
    <name evidence="10" type="ORF">SAMN05216421_0283</name>
</gene>
<keyword evidence="5 8" id="KW-0547">Nucleotide-binding</keyword>
<dbReference type="InterPro" id="IPR005715">
    <property type="entry name" value="Glu_5kinase/COase_Synthase"/>
</dbReference>
<dbReference type="Pfam" id="PF00696">
    <property type="entry name" value="AA_kinase"/>
    <property type="match status" value="1"/>
</dbReference>
<feature type="domain" description="PUA" evidence="9">
    <location>
        <begin position="306"/>
        <end position="378"/>
    </location>
</feature>
<comment type="catalytic activity">
    <reaction evidence="8">
        <text>L-glutamate + ATP = L-glutamyl 5-phosphate + ADP</text>
        <dbReference type="Rhea" id="RHEA:14877"/>
        <dbReference type="ChEBI" id="CHEBI:29985"/>
        <dbReference type="ChEBI" id="CHEBI:30616"/>
        <dbReference type="ChEBI" id="CHEBI:58274"/>
        <dbReference type="ChEBI" id="CHEBI:456216"/>
        <dbReference type="EC" id="2.7.2.11"/>
    </reaction>
</comment>
<dbReference type="GO" id="GO:0003723">
    <property type="term" value="F:RNA binding"/>
    <property type="evidence" value="ECO:0007669"/>
    <property type="project" value="InterPro"/>
</dbReference>
<dbReference type="PANTHER" id="PTHR43654:SF1">
    <property type="entry name" value="ISOPENTENYL PHOSPHATE KINASE"/>
    <property type="match status" value="1"/>
</dbReference>
<evidence type="ECO:0000256" key="2">
    <source>
        <dbReference type="ARBA" id="ARBA00022605"/>
    </source>
</evidence>
<feature type="binding site" evidence="8">
    <location>
        <position position="166"/>
    </location>
    <ligand>
        <name>substrate</name>
    </ligand>
</feature>
<evidence type="ECO:0000256" key="6">
    <source>
        <dbReference type="ARBA" id="ARBA00022777"/>
    </source>
</evidence>
<evidence type="ECO:0000256" key="4">
    <source>
        <dbReference type="ARBA" id="ARBA00022679"/>
    </source>
</evidence>
<evidence type="ECO:0000256" key="5">
    <source>
        <dbReference type="ARBA" id="ARBA00022741"/>
    </source>
</evidence>
<dbReference type="InterPro" id="IPR002478">
    <property type="entry name" value="PUA"/>
</dbReference>
<dbReference type="InterPro" id="IPR001057">
    <property type="entry name" value="Glu/AcGlu_kinase"/>
</dbReference>
<dbReference type="InterPro" id="IPR019797">
    <property type="entry name" value="Glutamate_5-kinase_CS"/>
</dbReference>
<evidence type="ECO:0000313" key="11">
    <source>
        <dbReference type="Proteomes" id="UP000243207"/>
    </source>
</evidence>
<dbReference type="CDD" id="cd21157">
    <property type="entry name" value="PUA_G5K"/>
    <property type="match status" value="1"/>
</dbReference>
<name>A0A1H1LSM9_9GAMM</name>
<dbReference type="GO" id="GO:0005829">
    <property type="term" value="C:cytosol"/>
    <property type="evidence" value="ECO:0007669"/>
    <property type="project" value="TreeGrafter"/>
</dbReference>
<dbReference type="Gene3D" id="3.40.1160.10">
    <property type="entry name" value="Acetylglutamate kinase-like"/>
    <property type="match status" value="2"/>
</dbReference>
<dbReference type="STRING" id="487184.SAMN05216421_0283"/>
<keyword evidence="11" id="KW-1185">Reference proteome</keyword>
<evidence type="ECO:0000259" key="9">
    <source>
        <dbReference type="SMART" id="SM00359"/>
    </source>
</evidence>
<dbReference type="PROSITE" id="PS00902">
    <property type="entry name" value="GLUTAMATE_5_KINASE"/>
    <property type="match status" value="1"/>
</dbReference>
<dbReference type="Pfam" id="PF01472">
    <property type="entry name" value="PUA"/>
    <property type="match status" value="1"/>
</dbReference>
<dbReference type="EC" id="2.7.2.11" evidence="8"/>
<dbReference type="Gene3D" id="2.30.130.10">
    <property type="entry name" value="PUA domain"/>
    <property type="match status" value="1"/>
</dbReference>
<protein>
    <recommendedName>
        <fullName evidence="8">Glutamate 5-kinase</fullName>
        <ecNumber evidence="8">2.7.2.11</ecNumber>
    </recommendedName>
    <alternativeName>
        <fullName evidence="8">Gamma-glutamyl kinase</fullName>
        <shortName evidence="8">GK</shortName>
    </alternativeName>
</protein>
<dbReference type="HAMAP" id="MF_00456">
    <property type="entry name" value="ProB"/>
    <property type="match status" value="1"/>
</dbReference>
<keyword evidence="2 8" id="KW-0028">Amino-acid biosynthesis</keyword>
<evidence type="ECO:0000313" key="10">
    <source>
        <dbReference type="EMBL" id="SDR77624.1"/>
    </source>
</evidence>
<comment type="subcellular location">
    <subcellularLocation>
        <location evidence="8">Cytoplasm</location>
    </subcellularLocation>
</comment>
<dbReference type="GO" id="GO:0005524">
    <property type="term" value="F:ATP binding"/>
    <property type="evidence" value="ECO:0007669"/>
    <property type="project" value="UniProtKB-KW"/>
</dbReference>
<dbReference type="CDD" id="cd04242">
    <property type="entry name" value="AAK_G5K_ProB"/>
    <property type="match status" value="1"/>
</dbReference>
<comment type="similarity">
    <text evidence="8">Belongs to the glutamate 5-kinase family.</text>
</comment>
<sequence length="397" mass="42289">MRQAAVSLVSQYNADSFPILVDGISMREKVTNARRWVVKIGSALLTADGRGLDRDAMAVWVDQLVALRKSGAELVLVSSGAVAAGMSRLGWSERPKTIHQMQAAAAIGQMGLVQAWESSFQAHGLSTAQVLLTHDDLSDRKRYLNARSTLRALLDLGVIPVVNENDTVVTDEIRFGDNDTLGALVTNLVEADVLVILTDRDGLYTADPRSNPDAELVSEAMADDSKLDTMAGGSAGALGRGGMLTKLRAARLAARSGAGTVIVGGRIERVIERLQAGEALGTLLLPEKGMLAARKQWLAGHLQTRGKLFIDEGAAGALTAGRRSLLPVGVTAVEGNFRRGEMVVCVGPDGREVARGLVNYSAQDAVRIIGQPTEAVMQILGYIDEPELVHRDNLVLV</sequence>
<dbReference type="EMBL" id="LT629736">
    <property type="protein sequence ID" value="SDR77624.1"/>
    <property type="molecule type" value="Genomic_DNA"/>
</dbReference>
<keyword evidence="6 8" id="KW-0418">Kinase</keyword>
<accession>A0A1H1LSM9</accession>
<keyword evidence="7 8" id="KW-0067">ATP-binding</keyword>
<dbReference type="PIRSF" id="PIRSF000729">
    <property type="entry name" value="GK"/>
    <property type="match status" value="1"/>
</dbReference>
<proteinExistence type="inferred from homology"/>
<dbReference type="FunFam" id="2.30.130.10:FF:000007">
    <property type="entry name" value="Glutamate 5-kinase"/>
    <property type="match status" value="1"/>
</dbReference>
<dbReference type="UniPathway" id="UPA00098">
    <property type="reaction ID" value="UER00359"/>
</dbReference>
<feature type="binding site" evidence="8">
    <location>
        <position position="39"/>
    </location>
    <ligand>
        <name>ATP</name>
        <dbReference type="ChEBI" id="CHEBI:30616"/>
    </ligand>
</feature>
<dbReference type="InterPro" id="IPR036974">
    <property type="entry name" value="PUA_sf"/>
</dbReference>
<dbReference type="SUPFAM" id="SSF53633">
    <property type="entry name" value="Carbamate kinase-like"/>
    <property type="match status" value="1"/>
</dbReference>
<reference evidence="11" key="1">
    <citation type="submission" date="2016-10" db="EMBL/GenBank/DDBJ databases">
        <authorList>
            <person name="Varghese N."/>
            <person name="Submissions S."/>
        </authorList>
    </citation>
    <scope>NUCLEOTIDE SEQUENCE [LARGE SCALE GENOMIC DNA]</scope>
    <source>
        <strain evidence="11">NRRL B-51270</strain>
    </source>
</reference>
<dbReference type="GO" id="GO:0004349">
    <property type="term" value="F:glutamate 5-kinase activity"/>
    <property type="evidence" value="ECO:0007669"/>
    <property type="project" value="UniProtKB-UniRule"/>
</dbReference>
<dbReference type="FunFam" id="3.40.1160.10:FF:000018">
    <property type="entry name" value="Glutamate 5-kinase"/>
    <property type="match status" value="1"/>
</dbReference>
<dbReference type="SUPFAM" id="SSF88697">
    <property type="entry name" value="PUA domain-like"/>
    <property type="match status" value="1"/>
</dbReference>
<evidence type="ECO:0000256" key="8">
    <source>
        <dbReference type="HAMAP-Rule" id="MF_00456"/>
    </source>
</evidence>
<feature type="binding site" evidence="8">
    <location>
        <position position="79"/>
    </location>
    <ligand>
        <name>substrate</name>
    </ligand>
</feature>
<dbReference type="PANTHER" id="PTHR43654">
    <property type="entry name" value="GLUTAMATE 5-KINASE"/>
    <property type="match status" value="1"/>
</dbReference>
<dbReference type="SMART" id="SM00359">
    <property type="entry name" value="PUA"/>
    <property type="match status" value="1"/>
</dbReference>
<evidence type="ECO:0000256" key="1">
    <source>
        <dbReference type="ARBA" id="ARBA00022490"/>
    </source>
</evidence>
<dbReference type="PRINTS" id="PR00474">
    <property type="entry name" value="GLU5KINASE"/>
</dbReference>